<organism evidence="2 3">
    <name type="scientific">Cryphonectria parasitica (strain ATCC 38755 / EP155)</name>
    <dbReference type="NCBI Taxonomy" id="660469"/>
    <lineage>
        <taxon>Eukaryota</taxon>
        <taxon>Fungi</taxon>
        <taxon>Dikarya</taxon>
        <taxon>Ascomycota</taxon>
        <taxon>Pezizomycotina</taxon>
        <taxon>Sordariomycetes</taxon>
        <taxon>Sordariomycetidae</taxon>
        <taxon>Diaporthales</taxon>
        <taxon>Cryphonectriaceae</taxon>
        <taxon>Cryphonectria-Endothia species complex</taxon>
        <taxon>Cryphonectria</taxon>
    </lineage>
</organism>
<sequence>MAPIAPTTPAAASTPSGHGHGAASGAARGGQNLSCPGERADSRHQYKSTDPLPSQIVSDIATTTAVPPADPQPSTPSFTLPSSSPSARVLGSSTRGFNGPNEGGGQPRASPSPGLTSPRQDAPGIGSPSLGFRPSSGFPSPGRDQSHANPKFADDRTRITYAIQQAIPEAARRSVRDCWEKALLGSDFHQAFVLNASIHHATPSALQRGMRDFGTNMIRAAKREIVDAMTPADLDEVAALILAKASDSFLDQALERRLKTIEAKRLINALARAERLGYEPSDVEEEEAADAGPSASSTGPYPYPAAPEQSQPLPSQAVAVTPPPAGLPFQEPNLSTNVLYCGLCFRRFGHASAYNYHLKYKVCTRTPNGSSGFKYNCQHCGQGLTTGMALQYHNFHKICGDFDDKPSSADSASTPVPASQPPPSVLNTNDMNTPGTPSASRTASPAQRSMGAATSKVGTPTGATPRGSSADPYSHLSPEQLATMQEELRAAELKYGERMRDANTYSDEASKRARLDSLCNSFATKQSLIRKKYGVRLRMRRTKAEILAEKDRIHYKTPAELQAELGFPLRERGRPPIVDDPSERDNTPGKKSGDDYAVHDVEHGGWAAVNAPARPVTTLASSLPVPQLNVENNEGGVGMHAGKRRYSGHGEDLSSKRTAYSEMGGLGSSAAVQAETRDPTFAPSKALSPEGNGTAEEPLELNDTDTEDSDGDSTSEDIPAQLPTSLRDSLQRSSSVTISRPASGSAAP</sequence>
<evidence type="ECO:0000256" key="1">
    <source>
        <dbReference type="SAM" id="MobiDB-lite"/>
    </source>
</evidence>
<feature type="compositionally biased region" description="Basic and acidic residues" evidence="1">
    <location>
        <begin position="581"/>
        <end position="597"/>
    </location>
</feature>
<feature type="compositionally biased region" description="Polar residues" evidence="1">
    <location>
        <begin position="51"/>
        <end position="65"/>
    </location>
</feature>
<keyword evidence="3" id="KW-1185">Reference proteome</keyword>
<feature type="compositionally biased region" description="Low complexity" evidence="1">
    <location>
        <begin position="1"/>
        <end position="30"/>
    </location>
</feature>
<reference evidence="2" key="1">
    <citation type="journal article" date="2020" name="Phytopathology">
        <title>Genome sequence of the chestnut blight fungus Cryphonectria parasitica EP155: A fundamental resource for an archetypical invasive plant pathogen.</title>
        <authorList>
            <person name="Crouch J.A."/>
            <person name="Dawe A."/>
            <person name="Aerts A."/>
            <person name="Barry K."/>
            <person name="Churchill A.C.L."/>
            <person name="Grimwood J."/>
            <person name="Hillman B."/>
            <person name="Milgroom M.G."/>
            <person name="Pangilinan J."/>
            <person name="Smith M."/>
            <person name="Salamov A."/>
            <person name="Schmutz J."/>
            <person name="Yadav J."/>
            <person name="Grigoriev I.V."/>
            <person name="Nuss D."/>
        </authorList>
    </citation>
    <scope>NUCLEOTIDE SEQUENCE</scope>
    <source>
        <strain evidence="2">EP155</strain>
    </source>
</reference>
<feature type="compositionally biased region" description="Polar residues" evidence="1">
    <location>
        <begin position="425"/>
        <end position="447"/>
    </location>
</feature>
<comment type="caution">
    <text evidence="2">The sequence shown here is derived from an EMBL/GenBank/DDBJ whole genome shotgun (WGS) entry which is preliminary data.</text>
</comment>
<feature type="region of interest" description="Disordered" evidence="1">
    <location>
        <begin position="278"/>
        <end position="316"/>
    </location>
</feature>
<feature type="compositionally biased region" description="Acidic residues" evidence="1">
    <location>
        <begin position="697"/>
        <end position="715"/>
    </location>
</feature>
<name>A0A9P4Y6N9_CRYP1</name>
<gene>
    <name evidence="2" type="ORF">M406DRAFT_106797</name>
</gene>
<feature type="region of interest" description="Disordered" evidence="1">
    <location>
        <begin position="1"/>
        <end position="155"/>
    </location>
</feature>
<dbReference type="AlphaFoldDB" id="A0A9P4Y6N9"/>
<feature type="region of interest" description="Disordered" evidence="1">
    <location>
        <begin position="627"/>
        <end position="654"/>
    </location>
</feature>
<feature type="compositionally biased region" description="Low complexity" evidence="1">
    <location>
        <begin position="75"/>
        <end position="86"/>
    </location>
</feature>
<protein>
    <submittedName>
        <fullName evidence="2">Uncharacterized protein</fullName>
    </submittedName>
</protein>
<accession>A0A9P4Y6N9</accession>
<feature type="compositionally biased region" description="Polar residues" evidence="1">
    <location>
        <begin position="408"/>
        <end position="417"/>
    </location>
</feature>
<proteinExistence type="predicted"/>
<evidence type="ECO:0000313" key="3">
    <source>
        <dbReference type="Proteomes" id="UP000803844"/>
    </source>
</evidence>
<dbReference type="Proteomes" id="UP000803844">
    <property type="component" value="Unassembled WGS sequence"/>
</dbReference>
<dbReference type="OrthoDB" id="37886at2759"/>
<dbReference type="RefSeq" id="XP_040778878.1">
    <property type="nucleotide sequence ID" value="XM_040915209.1"/>
</dbReference>
<feature type="region of interest" description="Disordered" evidence="1">
    <location>
        <begin position="406"/>
        <end position="475"/>
    </location>
</feature>
<evidence type="ECO:0000313" key="2">
    <source>
        <dbReference type="EMBL" id="KAF3767917.1"/>
    </source>
</evidence>
<dbReference type="EMBL" id="MU032346">
    <property type="protein sequence ID" value="KAF3767917.1"/>
    <property type="molecule type" value="Genomic_DNA"/>
</dbReference>
<feature type="region of interest" description="Disordered" evidence="1">
    <location>
        <begin position="564"/>
        <end position="597"/>
    </location>
</feature>
<feature type="compositionally biased region" description="Polar residues" evidence="1">
    <location>
        <begin position="722"/>
        <end position="742"/>
    </location>
</feature>
<dbReference type="GeneID" id="63832338"/>
<feature type="region of interest" description="Disordered" evidence="1">
    <location>
        <begin position="674"/>
        <end position="748"/>
    </location>
</feature>